<evidence type="ECO:0000256" key="4">
    <source>
        <dbReference type="ARBA" id="ARBA00022448"/>
    </source>
</evidence>
<comment type="catalytic activity">
    <reaction evidence="12">
        <text>L-alpha-aminoacyl-L-histidine(out) = L-alpha-aminoacyl-L-histidine(in)</text>
        <dbReference type="Rhea" id="RHEA:79375"/>
        <dbReference type="ChEBI" id="CHEBI:229967"/>
    </reaction>
</comment>
<feature type="transmembrane region" description="Helical" evidence="26">
    <location>
        <begin position="268"/>
        <end position="290"/>
    </location>
</feature>
<comment type="catalytic activity">
    <reaction evidence="9">
        <text>L-lysyl-L-alanine(out) = L-lysyl-L-alanine(in)</text>
        <dbReference type="Rhea" id="RHEA:79399"/>
        <dbReference type="ChEBI" id="CHEBI:229954"/>
    </reaction>
</comment>
<feature type="domain" description="Major facilitator superfamily (MFS) profile" evidence="27">
    <location>
        <begin position="28"/>
        <end position="427"/>
    </location>
</feature>
<evidence type="ECO:0000256" key="14">
    <source>
        <dbReference type="ARBA" id="ARBA00044893"/>
    </source>
</evidence>
<dbReference type="InterPro" id="IPR036259">
    <property type="entry name" value="MFS_trans_sf"/>
</dbReference>
<dbReference type="InterPro" id="IPR052187">
    <property type="entry name" value="MFSD1"/>
</dbReference>
<evidence type="ECO:0000256" key="1">
    <source>
        <dbReference type="ARBA" id="ARBA00004155"/>
    </source>
</evidence>
<evidence type="ECO:0000256" key="15">
    <source>
        <dbReference type="ARBA" id="ARBA00044898"/>
    </source>
</evidence>
<keyword evidence="8" id="KW-0458">Lysosome</keyword>
<keyword evidence="5 26" id="KW-0812">Transmembrane</keyword>
<evidence type="ECO:0000256" key="26">
    <source>
        <dbReference type="SAM" id="Phobius"/>
    </source>
</evidence>
<feature type="transmembrane region" description="Helical" evidence="26">
    <location>
        <begin position="181"/>
        <end position="203"/>
    </location>
</feature>
<comment type="catalytic activity">
    <reaction evidence="15">
        <text>L-aspartyl-L-lysine(out) = L-aspartyl-L-lysine(in)</text>
        <dbReference type="Rhea" id="RHEA:79411"/>
        <dbReference type="ChEBI" id="CHEBI:229953"/>
    </reaction>
</comment>
<evidence type="ECO:0000313" key="29">
    <source>
        <dbReference type="Proteomes" id="UP001321421"/>
    </source>
</evidence>
<evidence type="ECO:0000256" key="17">
    <source>
        <dbReference type="ARBA" id="ARBA00044900"/>
    </source>
</evidence>
<dbReference type="PANTHER" id="PTHR23512">
    <property type="entry name" value="MAJOR FACILITATOR SUPERFAMILY DOMAIN-CONTAINING PROTEIN 1"/>
    <property type="match status" value="1"/>
</dbReference>
<evidence type="ECO:0000256" key="3">
    <source>
        <dbReference type="ARBA" id="ARBA00008335"/>
    </source>
</evidence>
<feature type="transmembrane region" description="Helical" evidence="26">
    <location>
        <begin position="93"/>
        <end position="111"/>
    </location>
</feature>
<comment type="catalytic activity">
    <reaction evidence="16">
        <text>L-arginyl-L-alpha-amino acid(out) = L-arginyl-L-alpha-amino acid(in)</text>
        <dbReference type="Rhea" id="RHEA:79371"/>
        <dbReference type="ChEBI" id="CHEBI:84315"/>
    </reaction>
</comment>
<dbReference type="InterPro" id="IPR020846">
    <property type="entry name" value="MFS_dom"/>
</dbReference>
<dbReference type="Proteomes" id="UP001321421">
    <property type="component" value="Chromosome"/>
</dbReference>
<evidence type="ECO:0000256" key="5">
    <source>
        <dbReference type="ARBA" id="ARBA00022692"/>
    </source>
</evidence>
<evidence type="ECO:0000256" key="12">
    <source>
        <dbReference type="ARBA" id="ARBA00044884"/>
    </source>
</evidence>
<protein>
    <recommendedName>
        <fullName evidence="22">Lysosomal dipeptide transporter MFSD1</fullName>
    </recommendedName>
    <alternativeName>
        <fullName evidence="23">Major facilitator superfamily domain-containing protein 1</fullName>
    </alternativeName>
</protein>
<comment type="function">
    <text evidence="24">Lysosomal dipeptide uniporter that selectively exports lysine, arginine or histidine-containing dipeptides with a net positive charge from the lysosome lumen into the cytosol. Could play a role in a specific type of protein O-glycosylation indirectly regulating macrophages migration and tissue invasion. Also essential for liver homeostasis.</text>
</comment>
<feature type="transmembrane region" description="Helical" evidence="26">
    <location>
        <begin position="123"/>
        <end position="144"/>
    </location>
</feature>
<evidence type="ECO:0000256" key="16">
    <source>
        <dbReference type="ARBA" id="ARBA00044899"/>
    </source>
</evidence>
<comment type="subcellular location">
    <subcellularLocation>
        <location evidence="2">Cell membrane</location>
        <topology evidence="2">Multi-pass membrane protein</topology>
    </subcellularLocation>
    <subcellularLocation>
        <location evidence="1">Lysosome membrane</location>
        <topology evidence="1">Multi-pass membrane protein</topology>
    </subcellularLocation>
</comment>
<dbReference type="PROSITE" id="PS50850">
    <property type="entry name" value="MFS"/>
    <property type="match status" value="1"/>
</dbReference>
<comment type="catalytic activity">
    <reaction evidence="10">
        <text>L-histidyl-glycine(out) = L-histidyl-glycine(in)</text>
        <dbReference type="Rhea" id="RHEA:79395"/>
        <dbReference type="ChEBI" id="CHEBI:229957"/>
    </reaction>
</comment>
<comment type="catalytic activity">
    <reaction evidence="20">
        <text>L-alanyl-L-lysine(out) = L-alanyl-L-lysine(in)</text>
        <dbReference type="Rhea" id="RHEA:79415"/>
        <dbReference type="ChEBI" id="CHEBI:192470"/>
    </reaction>
</comment>
<evidence type="ECO:0000256" key="24">
    <source>
        <dbReference type="ARBA" id="ARBA00045709"/>
    </source>
</evidence>
<keyword evidence="4" id="KW-0813">Transport</keyword>
<proteinExistence type="inferred from homology"/>
<evidence type="ECO:0000256" key="6">
    <source>
        <dbReference type="ARBA" id="ARBA00022989"/>
    </source>
</evidence>
<feature type="transmembrane region" description="Helical" evidence="26">
    <location>
        <begin position="403"/>
        <end position="422"/>
    </location>
</feature>
<evidence type="ECO:0000256" key="21">
    <source>
        <dbReference type="ARBA" id="ARBA00044924"/>
    </source>
</evidence>
<keyword evidence="29" id="KW-1185">Reference proteome</keyword>
<feature type="transmembrane region" description="Helical" evidence="26">
    <location>
        <begin position="156"/>
        <end position="175"/>
    </location>
</feature>
<evidence type="ECO:0000256" key="23">
    <source>
        <dbReference type="ARBA" id="ARBA00045018"/>
    </source>
</evidence>
<comment type="catalytic activity">
    <reaction evidence="17">
        <text>L-lysyl-L-lysine(out) = L-lysyl-L-lysine(in)</text>
        <dbReference type="Rhea" id="RHEA:79403"/>
        <dbReference type="ChEBI" id="CHEBI:229956"/>
    </reaction>
</comment>
<comment type="catalytic activity">
    <reaction evidence="19">
        <text>L-histidyl-L-alpha-amino acid(out) = L-histidyl-L-alpha-amino acid(in)</text>
        <dbReference type="Rhea" id="RHEA:79379"/>
        <dbReference type="ChEBI" id="CHEBI:229964"/>
    </reaction>
</comment>
<evidence type="ECO:0000256" key="9">
    <source>
        <dbReference type="ARBA" id="ARBA00044876"/>
    </source>
</evidence>
<keyword evidence="7 26" id="KW-0472">Membrane</keyword>
<comment type="subunit">
    <text evidence="25">Homodimer. Interacts with lysosomal protein GLMP (via lumenal domain); the interaction starts while both proteins are still in the endoplasmic reticulum and is required for stabilization of MFSD1 in lysosomes but has no direct effect on its targeting to lysosomes or transporter activity.</text>
</comment>
<evidence type="ECO:0000259" key="27">
    <source>
        <dbReference type="PROSITE" id="PS50850"/>
    </source>
</evidence>
<dbReference type="CDD" id="cd06174">
    <property type="entry name" value="MFS"/>
    <property type="match status" value="1"/>
</dbReference>
<gene>
    <name evidence="28" type="ORF">GCM10025872_02750</name>
</gene>
<feature type="transmembrane region" description="Helical" evidence="26">
    <location>
        <begin position="326"/>
        <end position="347"/>
    </location>
</feature>
<evidence type="ECO:0000256" key="8">
    <source>
        <dbReference type="ARBA" id="ARBA00023228"/>
    </source>
</evidence>
<evidence type="ECO:0000256" key="20">
    <source>
        <dbReference type="ARBA" id="ARBA00044919"/>
    </source>
</evidence>
<reference evidence="29" key="1">
    <citation type="journal article" date="2019" name="Int. J. Syst. Evol. Microbiol.">
        <title>The Global Catalogue of Microorganisms (GCM) 10K type strain sequencing project: providing services to taxonomists for standard genome sequencing and annotation.</title>
        <authorList>
            <consortium name="The Broad Institute Genomics Platform"/>
            <consortium name="The Broad Institute Genome Sequencing Center for Infectious Disease"/>
            <person name="Wu L."/>
            <person name="Ma J."/>
        </authorList>
    </citation>
    <scope>NUCLEOTIDE SEQUENCE [LARGE SCALE GENOMIC DNA]</scope>
    <source>
        <strain evidence="29">NBRC 110608</strain>
    </source>
</reference>
<comment type="catalytic activity">
    <reaction evidence="18">
        <text>L-arginyl-glycine(out) = L-arginyl-glycine(in)</text>
        <dbReference type="Rhea" id="RHEA:79391"/>
        <dbReference type="ChEBI" id="CHEBI:229955"/>
    </reaction>
</comment>
<comment type="catalytic activity">
    <reaction evidence="11">
        <text>L-alpha-aminoacyl-L-arginine(out) = L-alpha-aminoacyl-L-arginine(in)</text>
        <dbReference type="Rhea" id="RHEA:79367"/>
        <dbReference type="ChEBI" id="CHEBI:229968"/>
    </reaction>
</comment>
<feature type="transmembrane region" description="Helical" evidence="26">
    <location>
        <begin position="26"/>
        <end position="52"/>
    </location>
</feature>
<feature type="transmembrane region" description="Helical" evidence="26">
    <location>
        <begin position="359"/>
        <end position="383"/>
    </location>
</feature>
<sequence length="450" mass="47842">MTAESATTATDLDDGLRFRLGGRRAFAVWLTAIAIYVLAVFHRTSLGVAGIIAADRFGISSAQLATFAMVQLAVYAAMQIPVGALLDRFGSRVMLGAGLLTMSSAQLAFAFVESYAGGIVARIFVGMGDAMVFVSVLRLVALWFPPARVPMVTQVTGLLGQLGALVSAGPLAYALKELGWTTSFLAASVAGAVLAIALAVVVLDSPYREHERTELKMRAVGRAVRLAWRQPGTRLGLWCHFTTQFSSNVFAIMWGFPFLTAGQGLSTAQASTLLGLMVVTAICASPVFGVYITRYPYSRSTLVLGLVVAIMAVWGAVLLWPGRAPMWLLVLLVVITAAGGPGSMIGFDLARTFNPSNRIGSATGIVNVGGFAAALGTVVLIGVVLDHVAPGGPSTYTVDSFRWAMAVQYLVWVTGLVMIVRYRRRTRSVVHSDEAYAHLVPARLADRARP</sequence>
<comment type="catalytic activity">
    <reaction evidence="21">
        <text>L-lysyl-glycine(out) = L-lysyl-glycine(in)</text>
        <dbReference type="Rhea" id="RHEA:79407"/>
        <dbReference type="ChEBI" id="CHEBI:191202"/>
    </reaction>
</comment>
<evidence type="ECO:0000256" key="11">
    <source>
        <dbReference type="ARBA" id="ARBA00044881"/>
    </source>
</evidence>
<feature type="transmembrane region" description="Helical" evidence="26">
    <location>
        <begin position="235"/>
        <end position="256"/>
    </location>
</feature>
<evidence type="ECO:0000256" key="7">
    <source>
        <dbReference type="ARBA" id="ARBA00023136"/>
    </source>
</evidence>
<evidence type="ECO:0000256" key="22">
    <source>
        <dbReference type="ARBA" id="ARBA00044985"/>
    </source>
</evidence>
<dbReference type="Gene3D" id="1.20.1250.20">
    <property type="entry name" value="MFS general substrate transporter like domains"/>
    <property type="match status" value="2"/>
</dbReference>
<feature type="transmembrane region" description="Helical" evidence="26">
    <location>
        <begin position="64"/>
        <end position="86"/>
    </location>
</feature>
<evidence type="ECO:0000256" key="25">
    <source>
        <dbReference type="ARBA" id="ARBA00046376"/>
    </source>
</evidence>
<keyword evidence="6 26" id="KW-1133">Transmembrane helix</keyword>
<evidence type="ECO:0000256" key="18">
    <source>
        <dbReference type="ARBA" id="ARBA00044903"/>
    </source>
</evidence>
<dbReference type="InterPro" id="IPR011701">
    <property type="entry name" value="MFS"/>
</dbReference>
<comment type="catalytic activity">
    <reaction evidence="13">
        <text>L-lysyl-L-alpha-amino acid(out) = L-lysyl-L-alpha-amino acid(in)</text>
        <dbReference type="Rhea" id="RHEA:79387"/>
        <dbReference type="ChEBI" id="CHEBI:229965"/>
    </reaction>
</comment>
<dbReference type="PANTHER" id="PTHR23512:SF3">
    <property type="entry name" value="MAJOR FACILITATOR SUPERFAMILY DOMAIN-CONTAINING PROTEIN 1"/>
    <property type="match status" value="1"/>
</dbReference>
<evidence type="ECO:0000256" key="13">
    <source>
        <dbReference type="ARBA" id="ARBA00044891"/>
    </source>
</evidence>
<evidence type="ECO:0000313" key="28">
    <source>
        <dbReference type="EMBL" id="BDZ56618.1"/>
    </source>
</evidence>
<comment type="catalytic activity">
    <reaction evidence="14">
        <text>L-alpha-aminoacyl-L-lysine(out) = L-alpha-aminoacyl-L-lysine(in)</text>
        <dbReference type="Rhea" id="RHEA:79383"/>
        <dbReference type="ChEBI" id="CHEBI:229966"/>
    </reaction>
</comment>
<evidence type="ECO:0000256" key="19">
    <source>
        <dbReference type="ARBA" id="ARBA00044912"/>
    </source>
</evidence>
<name>A0ABM8H6Z5_9MICO</name>
<dbReference type="EMBL" id="AP027735">
    <property type="protein sequence ID" value="BDZ56618.1"/>
    <property type="molecule type" value="Genomic_DNA"/>
</dbReference>
<organism evidence="28 29">
    <name type="scientific">Barrientosiimonas endolithica</name>
    <dbReference type="NCBI Taxonomy" id="1535208"/>
    <lineage>
        <taxon>Bacteria</taxon>
        <taxon>Bacillati</taxon>
        <taxon>Actinomycetota</taxon>
        <taxon>Actinomycetes</taxon>
        <taxon>Micrococcales</taxon>
        <taxon>Dermacoccaceae</taxon>
        <taxon>Barrientosiimonas</taxon>
    </lineage>
</organism>
<accession>A0ABM8H6Z5</accession>
<feature type="transmembrane region" description="Helical" evidence="26">
    <location>
        <begin position="302"/>
        <end position="320"/>
    </location>
</feature>
<dbReference type="Pfam" id="PF07690">
    <property type="entry name" value="MFS_1"/>
    <property type="match status" value="1"/>
</dbReference>
<evidence type="ECO:0000256" key="2">
    <source>
        <dbReference type="ARBA" id="ARBA00004651"/>
    </source>
</evidence>
<evidence type="ECO:0000256" key="10">
    <source>
        <dbReference type="ARBA" id="ARBA00044878"/>
    </source>
</evidence>
<dbReference type="SUPFAM" id="SSF103473">
    <property type="entry name" value="MFS general substrate transporter"/>
    <property type="match status" value="1"/>
</dbReference>
<comment type="similarity">
    <text evidence="3">Belongs to the major facilitator superfamily.</text>
</comment>